<evidence type="ECO:0000259" key="1">
    <source>
        <dbReference type="SMART" id="SM00382"/>
    </source>
</evidence>
<dbReference type="InterPro" id="IPR003593">
    <property type="entry name" value="AAA+_ATPase"/>
</dbReference>
<dbReference type="OrthoDB" id="9758751at2"/>
<comment type="caution">
    <text evidence="2">The sequence shown here is derived from an EMBL/GenBank/DDBJ whole genome shotgun (WGS) entry which is preliminary data.</text>
</comment>
<gene>
    <name evidence="2" type="ORF">F1189_08930</name>
</gene>
<dbReference type="PANTHER" id="PTHR30121:SF6">
    <property type="entry name" value="SLR6007 PROTEIN"/>
    <property type="match status" value="1"/>
</dbReference>
<dbReference type="SMART" id="SM00382">
    <property type="entry name" value="AAA"/>
    <property type="match status" value="2"/>
</dbReference>
<feature type="domain" description="AAA+ ATPase" evidence="1">
    <location>
        <begin position="671"/>
        <end position="989"/>
    </location>
</feature>
<dbReference type="Pfam" id="PF01935">
    <property type="entry name" value="DUF87"/>
    <property type="match status" value="1"/>
</dbReference>
<dbReference type="Gene3D" id="3.40.50.300">
    <property type="entry name" value="P-loop containing nucleotide triphosphate hydrolases"/>
    <property type="match status" value="2"/>
</dbReference>
<dbReference type="PANTHER" id="PTHR30121">
    <property type="entry name" value="UNCHARACTERIZED PROTEIN YJGR-RELATED"/>
    <property type="match status" value="1"/>
</dbReference>
<dbReference type="InterPro" id="IPR051162">
    <property type="entry name" value="T4SS_component"/>
</dbReference>
<dbReference type="SUPFAM" id="SSF52540">
    <property type="entry name" value="P-loop containing nucleoside triphosphate hydrolases"/>
    <property type="match status" value="1"/>
</dbReference>
<dbReference type="EMBL" id="VWPK01000011">
    <property type="protein sequence ID" value="KAA5612569.1"/>
    <property type="molecule type" value="Genomic_DNA"/>
</dbReference>
<dbReference type="InterPro" id="IPR027417">
    <property type="entry name" value="P-loop_NTPase"/>
</dbReference>
<accession>A0A5M6IX78</accession>
<evidence type="ECO:0000313" key="2">
    <source>
        <dbReference type="EMBL" id="KAA5612569.1"/>
    </source>
</evidence>
<keyword evidence="3" id="KW-1185">Reference proteome</keyword>
<evidence type="ECO:0000313" key="3">
    <source>
        <dbReference type="Proteomes" id="UP000325255"/>
    </source>
</evidence>
<protein>
    <submittedName>
        <fullName evidence="2">DUF87 domain-containing protein</fullName>
    </submittedName>
</protein>
<dbReference type="Proteomes" id="UP000325255">
    <property type="component" value="Unassembled WGS sequence"/>
</dbReference>
<dbReference type="RefSeq" id="WP_150040384.1">
    <property type="nucleotide sequence ID" value="NZ_OW485601.1"/>
</dbReference>
<sequence>MARPVDPAALAALGRAEFHYTRDLESIWTDSPGHVPELNGDILRRLGDEFVRGTRPDAPERPLGWAVIGTAGAGKTHLLGALRRQVWDAGGWFVLLDLLDVNDFWGTTALGFVDSLTRPMPGQPSQGHALLDRLCARFGLEPMAATLADADEAGWTQITRALAAAIRREDSRGALAHRDVVPVLLALLSADPELQDFARAWLIGTDIEATGRERLRVMRSAIPPRKAVEGLSWLMALGGPTLCALDQIDAIVSVAHASAGTGAPSEDKVQNRALAVIDELAGGLMDLREVTRRTIPVVASLEATWETLCTRAIAAFRDRFRPVRLAHLGQAEIAARLVERRLAAAWAEAGYAPPYPTWPFRPEAFAGVTLFSPRQLLQACRQHVETCLATGEVTELAGFANATAAPVPPPRAAPMPATPPAVAAPVAPAGDGAPLDARYDALCALPPPAGLLELGGDDARVVELLLAGLRALERQTQLPPTQDLLIEQDIPGLHARLRLIDHAAGGQERHHGFRAIPHANALAVQTRLQQAITGSGIDRELPFRRLIILRRGPWPGGPKTAALVRQFELRGGDVLAPDAADFARFAALQALLTEAPPGLDDWLRRRRPLAESAFFRALGLGDAAPVPAAIPSPPSAPVAPAGTAGGTGASFIPLGLRAGDRTPVRLPLSLLPRHVAVVAGAGSGKTVLLRRLVEEAALAGIPAIVLDSNNDLVRLADPWPGPPLGFTDDDAARAAAFFRRTEVVVWTPGRARGNPLSLAPLPDFAALGEDAEERDMAVGVAAATLEPLIPAGGAKGQLRMGVLVDALRHFARAGGGRLQDLVTLLRDLPAEASDIGGAPKLAAEVADALLAARSRNPLLEGEGTVLDPAVLLGGTDGRVRISVVNLAGLPGEEARQDFVGRLLMALFSHVRRHPAGAGRPACGLLVMDEAQTIAPSDRGTPSRAATVALVRQARKYGLGMVFATQAPKAIDHNIVANCTTQLFGLTNSPAALDAVRELLRSRGGGGEDLGRLPRGQFYLTTEGADRPQKLLAPLCLSWHPANPPSEEEVLARAAQTRTAG</sequence>
<proteinExistence type="predicted"/>
<dbReference type="AlphaFoldDB" id="A0A5M6IX78"/>
<organism evidence="2 3">
    <name type="scientific">Rhodovastum atsumiense</name>
    <dbReference type="NCBI Taxonomy" id="504468"/>
    <lineage>
        <taxon>Bacteria</taxon>
        <taxon>Pseudomonadati</taxon>
        <taxon>Pseudomonadota</taxon>
        <taxon>Alphaproteobacteria</taxon>
        <taxon>Acetobacterales</taxon>
        <taxon>Acetobacteraceae</taxon>
        <taxon>Rhodovastum</taxon>
    </lineage>
</organism>
<feature type="domain" description="AAA+ ATPase" evidence="1">
    <location>
        <begin position="61"/>
        <end position="326"/>
    </location>
</feature>
<name>A0A5M6IX78_9PROT</name>
<dbReference type="InterPro" id="IPR002789">
    <property type="entry name" value="HerA_central"/>
</dbReference>
<reference evidence="2 3" key="1">
    <citation type="submission" date="2019-09" db="EMBL/GenBank/DDBJ databases">
        <title>Genome sequence of Rhodovastum atsumiense, a diverse member of the Acetobacteraceae family of non-sulfur purple photosynthetic bacteria.</title>
        <authorList>
            <person name="Meyer T."/>
            <person name="Kyndt J."/>
        </authorList>
    </citation>
    <scope>NUCLEOTIDE SEQUENCE [LARGE SCALE GENOMIC DNA]</scope>
    <source>
        <strain evidence="2 3">DSM 21279</strain>
    </source>
</reference>